<reference evidence="7" key="1">
    <citation type="journal article" date="2020" name="Stud. Mycol.">
        <title>101 Dothideomycetes genomes: a test case for predicting lifestyles and emergence of pathogens.</title>
        <authorList>
            <person name="Haridas S."/>
            <person name="Albert R."/>
            <person name="Binder M."/>
            <person name="Bloem J."/>
            <person name="Labutti K."/>
            <person name="Salamov A."/>
            <person name="Andreopoulos B."/>
            <person name="Baker S."/>
            <person name="Barry K."/>
            <person name="Bills G."/>
            <person name="Bluhm B."/>
            <person name="Cannon C."/>
            <person name="Castanera R."/>
            <person name="Culley D."/>
            <person name="Daum C."/>
            <person name="Ezra D."/>
            <person name="Gonzalez J."/>
            <person name="Henrissat B."/>
            <person name="Kuo A."/>
            <person name="Liang C."/>
            <person name="Lipzen A."/>
            <person name="Lutzoni F."/>
            <person name="Magnuson J."/>
            <person name="Mondo S."/>
            <person name="Nolan M."/>
            <person name="Ohm R."/>
            <person name="Pangilinan J."/>
            <person name="Park H.-J."/>
            <person name="Ramirez L."/>
            <person name="Alfaro M."/>
            <person name="Sun H."/>
            <person name="Tritt A."/>
            <person name="Yoshinaga Y."/>
            <person name="Zwiers L.-H."/>
            <person name="Turgeon B."/>
            <person name="Goodwin S."/>
            <person name="Spatafora J."/>
            <person name="Crous P."/>
            <person name="Grigoriev I."/>
        </authorList>
    </citation>
    <scope>NUCLEOTIDE SEQUENCE</scope>
    <source>
        <strain evidence="7">HMLAC05119</strain>
    </source>
</reference>
<organism evidence="7 8">
    <name type="scientific">Ampelomyces quisqualis</name>
    <name type="common">Powdery mildew agent</name>
    <dbReference type="NCBI Taxonomy" id="50730"/>
    <lineage>
        <taxon>Eukaryota</taxon>
        <taxon>Fungi</taxon>
        <taxon>Dikarya</taxon>
        <taxon>Ascomycota</taxon>
        <taxon>Pezizomycotina</taxon>
        <taxon>Dothideomycetes</taxon>
        <taxon>Pleosporomycetidae</taxon>
        <taxon>Pleosporales</taxon>
        <taxon>Pleosporineae</taxon>
        <taxon>Phaeosphaeriaceae</taxon>
        <taxon>Ampelomyces</taxon>
    </lineage>
</organism>
<dbReference type="PANTHER" id="PTHR10629">
    <property type="entry name" value="CYTOSINE-SPECIFIC METHYLTRANSFERASE"/>
    <property type="match status" value="1"/>
</dbReference>
<sequence>MHLYDVDDDEYETAHSSDNELELLDLGTSHALSTYERALILYLGDDLPELEITGVSEKSAEKLRQNASITYPDSQTQRYKLSKGCVITPGATVELKDHSSHASAGDDLHSGDFLRVKHIIINLQTNEVRLRGHRLRRLKYFGQIFDWKFNELAMVLRVHENETRCSFVAGMEDIPVDQVLRLRDCVITNKPYPLLSFKDGPRCAFPASLSRKEVKQKLFHGGRLACRVVNIGFLSNNSKPYSGIVRHLYAREADNSALAGPLDGPGLSRKDAIPLDNVEHVVSPVRYNQQKKRRASLSFNESSTRKRISPMPKKQIRLTFGDCFCCAGGASQGAKQAGLHVVWGLDLDDQAMHVYSLNHPGALPFCQNAHDFPPKGYMAVELRVDILHLSPPCKYFSPAHTIPGKNDQANLEAIYTVGAIIKRVQPRVATLEQTFGLYTYEEHKANFNMLLRDIRTAGYDVRYRIVNMSEFGLAQPRKRLLMIAARRGTPLPPFPKPTHGPPGSGLKPFNYVKDALIPIERFARRPTNDPQHQPKPFDAPQRRKPYDPKTFLNGCITEKGSSTYHYSGTRKYTPRELALFQGFPVDYQFSGTKTQATAQVGNAYPPIVAEAVFASVAKTLEAFDAGYIDAEDDLSDLDSILERKGAVLQPRQDMVRRSLFDAAPQPSSQSSRYLIRDHPNSGHAIPTSSSPFARNKEPQQLSVEKTTGALREMSLLDRSLDGAKDISDNDCEVIESIEPRRQRQPARIIKNPSSEIIEISSGSEKEGDDD</sequence>
<dbReference type="GO" id="GO:0003677">
    <property type="term" value="F:DNA binding"/>
    <property type="evidence" value="ECO:0007669"/>
    <property type="project" value="TreeGrafter"/>
</dbReference>
<dbReference type="GO" id="GO:0044027">
    <property type="term" value="P:negative regulation of gene expression via chromosomal CpG island methylation"/>
    <property type="evidence" value="ECO:0007669"/>
    <property type="project" value="TreeGrafter"/>
</dbReference>
<feature type="active site" evidence="5">
    <location>
        <position position="393"/>
    </location>
</feature>
<feature type="compositionally biased region" description="Polar residues" evidence="6">
    <location>
        <begin position="686"/>
        <end position="705"/>
    </location>
</feature>
<feature type="compositionally biased region" description="Low complexity" evidence="6">
    <location>
        <begin position="748"/>
        <end position="762"/>
    </location>
</feature>
<dbReference type="GO" id="GO:0003886">
    <property type="term" value="F:DNA (cytosine-5-)-methyltransferase activity"/>
    <property type="evidence" value="ECO:0007669"/>
    <property type="project" value="UniProtKB-EC"/>
</dbReference>
<dbReference type="GO" id="GO:0005634">
    <property type="term" value="C:nucleus"/>
    <property type="evidence" value="ECO:0007669"/>
    <property type="project" value="TreeGrafter"/>
</dbReference>
<comment type="similarity">
    <text evidence="5">Belongs to the class I-like SAM-binding methyltransferase superfamily. C5-methyltransferase family.</text>
</comment>
<evidence type="ECO:0000313" key="8">
    <source>
        <dbReference type="Proteomes" id="UP000800096"/>
    </source>
</evidence>
<dbReference type="OrthoDB" id="414133at2759"/>
<dbReference type="InterPro" id="IPR050390">
    <property type="entry name" value="C5-Methyltransferase"/>
</dbReference>
<dbReference type="Proteomes" id="UP000800096">
    <property type="component" value="Unassembled WGS sequence"/>
</dbReference>
<evidence type="ECO:0000256" key="2">
    <source>
        <dbReference type="ARBA" id="ARBA00022603"/>
    </source>
</evidence>
<dbReference type="InterPro" id="IPR029063">
    <property type="entry name" value="SAM-dependent_MTases_sf"/>
</dbReference>
<proteinExistence type="inferred from homology"/>
<dbReference type="Gene3D" id="3.40.50.150">
    <property type="entry name" value="Vaccinia Virus protein VP39"/>
    <property type="match status" value="1"/>
</dbReference>
<dbReference type="Gene3D" id="3.90.120.10">
    <property type="entry name" value="DNA Methylase, subunit A, domain 2"/>
    <property type="match status" value="1"/>
</dbReference>
<keyword evidence="3 5" id="KW-0808">Transferase</keyword>
<evidence type="ECO:0000256" key="1">
    <source>
        <dbReference type="ARBA" id="ARBA00011975"/>
    </source>
</evidence>
<evidence type="ECO:0000256" key="6">
    <source>
        <dbReference type="SAM" id="MobiDB-lite"/>
    </source>
</evidence>
<keyword evidence="2 5" id="KW-0489">Methyltransferase</keyword>
<feature type="region of interest" description="Disordered" evidence="6">
    <location>
        <begin position="661"/>
        <end position="707"/>
    </location>
</feature>
<keyword evidence="4 5" id="KW-0949">S-adenosyl-L-methionine</keyword>
<dbReference type="EC" id="2.1.1.37" evidence="1"/>
<feature type="region of interest" description="Disordered" evidence="6">
    <location>
        <begin position="524"/>
        <end position="544"/>
    </location>
</feature>
<dbReference type="EMBL" id="ML979135">
    <property type="protein sequence ID" value="KAF1916765.1"/>
    <property type="molecule type" value="Genomic_DNA"/>
</dbReference>
<dbReference type="GO" id="GO:0032259">
    <property type="term" value="P:methylation"/>
    <property type="evidence" value="ECO:0007669"/>
    <property type="project" value="UniProtKB-KW"/>
</dbReference>
<evidence type="ECO:0000313" key="7">
    <source>
        <dbReference type="EMBL" id="KAF1916765.1"/>
    </source>
</evidence>
<gene>
    <name evidence="7" type="ORF">BDU57DRAFT_497711</name>
</gene>
<dbReference type="AlphaFoldDB" id="A0A6A5QMC8"/>
<dbReference type="SUPFAM" id="SSF53335">
    <property type="entry name" value="S-adenosyl-L-methionine-dependent methyltransferases"/>
    <property type="match status" value="1"/>
</dbReference>
<dbReference type="InterPro" id="IPR001525">
    <property type="entry name" value="C5_MeTfrase"/>
</dbReference>
<evidence type="ECO:0000256" key="5">
    <source>
        <dbReference type="PROSITE-ProRule" id="PRU01016"/>
    </source>
</evidence>
<dbReference type="PANTHER" id="PTHR10629:SF52">
    <property type="entry name" value="DNA (CYTOSINE-5)-METHYLTRANSFERASE 1"/>
    <property type="match status" value="1"/>
</dbReference>
<accession>A0A6A5QMC8</accession>
<protein>
    <recommendedName>
        <fullName evidence="1">DNA (cytosine-5-)-methyltransferase</fullName>
        <ecNumber evidence="1">2.1.1.37</ecNumber>
    </recommendedName>
</protein>
<evidence type="ECO:0000256" key="3">
    <source>
        <dbReference type="ARBA" id="ARBA00022679"/>
    </source>
</evidence>
<dbReference type="Pfam" id="PF00145">
    <property type="entry name" value="DNA_methylase"/>
    <property type="match status" value="2"/>
</dbReference>
<dbReference type="PROSITE" id="PS51679">
    <property type="entry name" value="SAM_MT_C5"/>
    <property type="match status" value="1"/>
</dbReference>
<evidence type="ECO:0000256" key="4">
    <source>
        <dbReference type="ARBA" id="ARBA00022691"/>
    </source>
</evidence>
<keyword evidence="8" id="KW-1185">Reference proteome</keyword>
<feature type="region of interest" description="Disordered" evidence="6">
    <location>
        <begin position="736"/>
        <end position="770"/>
    </location>
</feature>
<name>A0A6A5QMC8_AMPQU</name>